<evidence type="ECO:0000313" key="3">
    <source>
        <dbReference type="Proteomes" id="UP000600918"/>
    </source>
</evidence>
<comment type="caution">
    <text evidence="2">The sequence shown here is derived from an EMBL/GenBank/DDBJ whole genome shotgun (WGS) entry which is preliminary data.</text>
</comment>
<keyword evidence="3" id="KW-1185">Reference proteome</keyword>
<dbReference type="AlphaFoldDB" id="A0A834U4W4"/>
<feature type="compositionally biased region" description="Basic and acidic residues" evidence="1">
    <location>
        <begin position="12"/>
        <end position="51"/>
    </location>
</feature>
<feature type="region of interest" description="Disordered" evidence="1">
    <location>
        <begin position="11"/>
        <end position="51"/>
    </location>
</feature>
<proteinExistence type="predicted"/>
<organism evidence="2 3">
    <name type="scientific">Vespula pensylvanica</name>
    <name type="common">Western yellow jacket</name>
    <name type="synonym">Wasp</name>
    <dbReference type="NCBI Taxonomy" id="30213"/>
    <lineage>
        <taxon>Eukaryota</taxon>
        <taxon>Metazoa</taxon>
        <taxon>Ecdysozoa</taxon>
        <taxon>Arthropoda</taxon>
        <taxon>Hexapoda</taxon>
        <taxon>Insecta</taxon>
        <taxon>Pterygota</taxon>
        <taxon>Neoptera</taxon>
        <taxon>Endopterygota</taxon>
        <taxon>Hymenoptera</taxon>
        <taxon>Apocrita</taxon>
        <taxon>Aculeata</taxon>
        <taxon>Vespoidea</taxon>
        <taxon>Vespidae</taxon>
        <taxon>Vespinae</taxon>
        <taxon>Vespula</taxon>
    </lineage>
</organism>
<dbReference type="Proteomes" id="UP000600918">
    <property type="component" value="Unassembled WGS sequence"/>
</dbReference>
<evidence type="ECO:0000313" key="2">
    <source>
        <dbReference type="EMBL" id="KAF7416643.1"/>
    </source>
</evidence>
<evidence type="ECO:0000256" key="1">
    <source>
        <dbReference type="SAM" id="MobiDB-lite"/>
    </source>
</evidence>
<sequence>MLNFCQTFFAETMKHSYTEGGEERGGKKEKRKNEKEEKEKEEVDVEEVKEKDKWEKRKARPLLWDQPSWRVRGGVVEREKGNDEGGIEKERKRGSVGGKERNRRGVVLGSTNQRQDAIDRHVAPGWFNEFHEKVVVLVADDDGGGSGGGGGGSGGDGYGRWKSGREGGDIDPFCTLRYTYW</sequence>
<protein>
    <submittedName>
        <fullName evidence="2">Uncharacterized protein</fullName>
    </submittedName>
</protein>
<feature type="compositionally biased region" description="Basic and acidic residues" evidence="1">
    <location>
        <begin position="75"/>
        <end position="93"/>
    </location>
</feature>
<gene>
    <name evidence="2" type="ORF">H0235_011174</name>
</gene>
<feature type="compositionally biased region" description="Gly residues" evidence="1">
    <location>
        <begin position="144"/>
        <end position="158"/>
    </location>
</feature>
<feature type="region of interest" description="Disordered" evidence="1">
    <location>
        <begin position="141"/>
        <end position="168"/>
    </location>
</feature>
<dbReference type="EMBL" id="JACSDY010000010">
    <property type="protein sequence ID" value="KAF7416643.1"/>
    <property type="molecule type" value="Genomic_DNA"/>
</dbReference>
<accession>A0A834U4W4</accession>
<name>A0A834U4W4_VESPE</name>
<feature type="region of interest" description="Disordered" evidence="1">
    <location>
        <begin position="74"/>
        <end position="109"/>
    </location>
</feature>
<reference evidence="2" key="1">
    <citation type="journal article" date="2020" name="G3 (Bethesda)">
        <title>High-Quality Assemblies for Three Invasive Social Wasps from the &lt;i&gt;Vespula&lt;/i&gt; Genus.</title>
        <authorList>
            <person name="Harrop T.W.R."/>
            <person name="Guhlin J."/>
            <person name="McLaughlin G.M."/>
            <person name="Permina E."/>
            <person name="Stockwell P."/>
            <person name="Gilligan J."/>
            <person name="Le Lec M.F."/>
            <person name="Gruber M.A.M."/>
            <person name="Quinn O."/>
            <person name="Lovegrove M."/>
            <person name="Duncan E.J."/>
            <person name="Remnant E.J."/>
            <person name="Van Eeckhoven J."/>
            <person name="Graham B."/>
            <person name="Knapp R.A."/>
            <person name="Langford K.W."/>
            <person name="Kronenberg Z."/>
            <person name="Press M.O."/>
            <person name="Eacker S.M."/>
            <person name="Wilson-Rankin E.E."/>
            <person name="Purcell J."/>
            <person name="Lester P.J."/>
            <person name="Dearden P.K."/>
        </authorList>
    </citation>
    <scope>NUCLEOTIDE SEQUENCE</scope>
    <source>
        <strain evidence="2">Volc-1</strain>
    </source>
</reference>